<dbReference type="PANTHER" id="PTHR32295">
    <property type="entry name" value="IQ-DOMAIN 5-RELATED"/>
    <property type="match status" value="1"/>
</dbReference>
<feature type="region of interest" description="Disordered" evidence="7">
    <location>
        <begin position="243"/>
        <end position="267"/>
    </location>
</feature>
<dbReference type="EMBL" id="LFYR01000047">
    <property type="protein sequence ID" value="KMZ76316.1"/>
    <property type="molecule type" value="Genomic_DNA"/>
</dbReference>
<evidence type="ECO:0000256" key="3">
    <source>
        <dbReference type="ARBA" id="ARBA00022737"/>
    </source>
</evidence>
<dbReference type="PROSITE" id="PS50096">
    <property type="entry name" value="IQ"/>
    <property type="match status" value="2"/>
</dbReference>
<evidence type="ECO:0000313" key="9">
    <source>
        <dbReference type="EMBL" id="KMZ76316.1"/>
    </source>
</evidence>
<keyword evidence="2" id="KW-0963">Cytoplasm</keyword>
<dbReference type="CDD" id="cd23767">
    <property type="entry name" value="IQCD"/>
    <property type="match status" value="1"/>
</dbReference>
<dbReference type="InterPro" id="IPR025064">
    <property type="entry name" value="DUF4005"/>
</dbReference>
<feature type="compositionally biased region" description="Polar residues" evidence="7">
    <location>
        <begin position="285"/>
        <end position="297"/>
    </location>
</feature>
<protein>
    <submittedName>
        <fullName evidence="9">IQ-domain 17</fullName>
    </submittedName>
</protein>
<dbReference type="Pfam" id="PF00612">
    <property type="entry name" value="IQ"/>
    <property type="match status" value="2"/>
</dbReference>
<evidence type="ECO:0000256" key="6">
    <source>
        <dbReference type="ARBA" id="ARBA00024378"/>
    </source>
</evidence>
<dbReference type="SMART" id="SM00015">
    <property type="entry name" value="IQ"/>
    <property type="match status" value="2"/>
</dbReference>
<evidence type="ECO:0000256" key="7">
    <source>
        <dbReference type="SAM" id="MobiDB-lite"/>
    </source>
</evidence>
<dbReference type="Pfam" id="PF13178">
    <property type="entry name" value="DUF4005"/>
    <property type="match status" value="1"/>
</dbReference>
<dbReference type="PANTHER" id="PTHR32295:SF6">
    <property type="entry name" value="PROTEIN IQ-DOMAIN 18"/>
    <property type="match status" value="1"/>
</dbReference>
<accession>A0A0K9Q4W4</accession>
<feature type="compositionally biased region" description="Basic and acidic residues" evidence="7">
    <location>
        <begin position="302"/>
        <end position="317"/>
    </location>
</feature>
<evidence type="ECO:0000256" key="5">
    <source>
        <dbReference type="ARBA" id="ARBA00024341"/>
    </source>
</evidence>
<feature type="compositionally biased region" description="Polar residues" evidence="7">
    <location>
        <begin position="322"/>
        <end position="332"/>
    </location>
</feature>
<evidence type="ECO:0000256" key="4">
    <source>
        <dbReference type="ARBA" id="ARBA00022860"/>
    </source>
</evidence>
<dbReference type="GO" id="GO:0005516">
    <property type="term" value="F:calmodulin binding"/>
    <property type="evidence" value="ECO:0007669"/>
    <property type="project" value="UniProtKB-KW"/>
</dbReference>
<dbReference type="InterPro" id="IPR000048">
    <property type="entry name" value="IQ_motif_EF-hand-BS"/>
</dbReference>
<feature type="domain" description="DUF4005" evidence="8">
    <location>
        <begin position="373"/>
        <end position="490"/>
    </location>
</feature>
<feature type="region of interest" description="Disordered" evidence="7">
    <location>
        <begin position="1"/>
        <end position="90"/>
    </location>
</feature>
<feature type="compositionally biased region" description="Polar residues" evidence="7">
    <location>
        <begin position="445"/>
        <end position="455"/>
    </location>
</feature>
<feature type="region of interest" description="Disordered" evidence="7">
    <location>
        <begin position="438"/>
        <end position="545"/>
    </location>
</feature>
<feature type="compositionally biased region" description="Polar residues" evidence="7">
    <location>
        <begin position="515"/>
        <end position="526"/>
    </location>
</feature>
<comment type="similarity">
    <text evidence="5">Belongs to the IQD family.</text>
</comment>
<feature type="region of interest" description="Disordered" evidence="7">
    <location>
        <begin position="283"/>
        <end position="375"/>
    </location>
</feature>
<evidence type="ECO:0000259" key="8">
    <source>
        <dbReference type="Pfam" id="PF13178"/>
    </source>
</evidence>
<evidence type="ECO:0000256" key="2">
    <source>
        <dbReference type="ARBA" id="ARBA00022490"/>
    </source>
</evidence>
<dbReference type="AlphaFoldDB" id="A0A0K9Q4W4"/>
<name>A0A0K9Q4W4_ZOSMR</name>
<feature type="compositionally biased region" description="Basic and acidic residues" evidence="7">
    <location>
        <begin position="20"/>
        <end position="43"/>
    </location>
</feature>
<dbReference type="Proteomes" id="UP000036987">
    <property type="component" value="Unassembled WGS sequence"/>
</dbReference>
<keyword evidence="3" id="KW-0677">Repeat</keyword>
<keyword evidence="10" id="KW-1185">Reference proteome</keyword>
<comment type="subunit">
    <text evidence="6">Binds to multiple calmodulin (CaM) in the presence of Ca(2+) and CaM-like proteins.</text>
</comment>
<feature type="compositionally biased region" description="Basic residues" evidence="7">
    <location>
        <begin position="333"/>
        <end position="352"/>
    </location>
</feature>
<dbReference type="OMA" id="TDHRDSI"/>
<feature type="compositionally biased region" description="Polar residues" evidence="7">
    <location>
        <begin position="54"/>
        <end position="67"/>
    </location>
</feature>
<evidence type="ECO:0000256" key="1">
    <source>
        <dbReference type="ARBA" id="ARBA00004496"/>
    </source>
</evidence>
<reference evidence="10" key="1">
    <citation type="journal article" date="2016" name="Nature">
        <title>The genome of the seagrass Zostera marina reveals angiosperm adaptation to the sea.</title>
        <authorList>
            <person name="Olsen J.L."/>
            <person name="Rouze P."/>
            <person name="Verhelst B."/>
            <person name="Lin Y.-C."/>
            <person name="Bayer T."/>
            <person name="Collen J."/>
            <person name="Dattolo E."/>
            <person name="De Paoli E."/>
            <person name="Dittami S."/>
            <person name="Maumus F."/>
            <person name="Michel G."/>
            <person name="Kersting A."/>
            <person name="Lauritano C."/>
            <person name="Lohaus R."/>
            <person name="Toepel M."/>
            <person name="Tonon T."/>
            <person name="Vanneste K."/>
            <person name="Amirebrahimi M."/>
            <person name="Brakel J."/>
            <person name="Bostroem C."/>
            <person name="Chovatia M."/>
            <person name="Grimwood J."/>
            <person name="Jenkins J.W."/>
            <person name="Jueterbock A."/>
            <person name="Mraz A."/>
            <person name="Stam W.T."/>
            <person name="Tice H."/>
            <person name="Bornberg-Bauer E."/>
            <person name="Green P.J."/>
            <person name="Pearson G.A."/>
            <person name="Procaccini G."/>
            <person name="Duarte C.M."/>
            <person name="Schmutz J."/>
            <person name="Reusch T.B.H."/>
            <person name="Van de Peer Y."/>
        </authorList>
    </citation>
    <scope>NUCLEOTIDE SEQUENCE [LARGE SCALE GENOMIC DNA]</scope>
    <source>
        <strain evidence="10">cv. Finnish</strain>
    </source>
</reference>
<gene>
    <name evidence="9" type="ORF">ZOSMA_103G00220</name>
</gene>
<evidence type="ECO:0000313" key="10">
    <source>
        <dbReference type="Proteomes" id="UP000036987"/>
    </source>
</evidence>
<comment type="caution">
    <text evidence="9">The sequence shown here is derived from an EMBL/GenBank/DDBJ whole genome shotgun (WGS) entry which is preliminary data.</text>
</comment>
<feature type="compositionally biased region" description="Basic and acidic residues" evidence="7">
    <location>
        <begin position="254"/>
        <end position="267"/>
    </location>
</feature>
<sequence length="545" mass="61321">MGKKGGSSWLTAVKRAFRSPSKDSEKKSTGSRQRELNDPQEKREKRRWLFRKPSSPSSPQIKNQNVTKPLPLTHVTKPCTSQPPSPTYDREHNAAVLIQTGFRGYLARRALRALKGLVKLQALVRGHNVRRQATMTLRCMQALVRVQARVRDQRVRLSQESGGGSNKSSFSCDTTLLENRYLQDVSERKSMQSRDGSSVADDCENRSHSLEEIQAMLQCRHDAALKRERALAYAFSNQVWRSDRNHPSSSMSIGEEREVEGGEELDQRPPKWLDRWIASRPSWDHNPNNVTSSSSNYRGRRASTDQRDSIKTLEIDTGRPFSHTSISSSTTNFRRHHHHPNTPLHGLHRSHLQHSPATPSPSKMHPLQVRSASPRCGREDRLLHSSVHSPSSHYSYQSTNSTAGLRLHYQQVQNQFHYQQQHPPVQAIPVPNYMAATESAKARVRSQSAPRQRSSTPERDRSSVGLAKKRLSFPAPEPYDGSGSVTGSGVGYSSKQEHRGSNMKNVMNGGRFGSEQRSNVSSSCTDSFGGEISPSSTTDLRRWLR</sequence>
<feature type="region of interest" description="Disordered" evidence="7">
    <location>
        <begin position="184"/>
        <end position="205"/>
    </location>
</feature>
<proteinExistence type="inferred from homology"/>
<comment type="subcellular location">
    <subcellularLocation>
        <location evidence="1">Cytoplasm</location>
    </subcellularLocation>
</comment>
<organism evidence="9 10">
    <name type="scientific">Zostera marina</name>
    <name type="common">Eelgrass</name>
    <dbReference type="NCBI Taxonomy" id="29655"/>
    <lineage>
        <taxon>Eukaryota</taxon>
        <taxon>Viridiplantae</taxon>
        <taxon>Streptophyta</taxon>
        <taxon>Embryophyta</taxon>
        <taxon>Tracheophyta</taxon>
        <taxon>Spermatophyta</taxon>
        <taxon>Magnoliopsida</taxon>
        <taxon>Liliopsida</taxon>
        <taxon>Zosteraceae</taxon>
        <taxon>Zostera</taxon>
    </lineage>
</organism>
<dbReference type="Gene3D" id="1.20.5.190">
    <property type="match status" value="1"/>
</dbReference>
<dbReference type="OrthoDB" id="776767at2759"/>
<keyword evidence="4" id="KW-0112">Calmodulin-binding</keyword>
<dbReference type="GO" id="GO:0005737">
    <property type="term" value="C:cytoplasm"/>
    <property type="evidence" value="ECO:0007669"/>
    <property type="project" value="UniProtKB-SubCell"/>
</dbReference>
<dbReference type="FunFam" id="1.20.5.190:FF:000062">
    <property type="entry name" value="IQ-domain 11"/>
    <property type="match status" value="1"/>
</dbReference>